<dbReference type="Proteomes" id="UP000265643">
    <property type="component" value="Unassembled WGS sequence"/>
</dbReference>
<accession>A0A391PE72</accession>
<organism evidence="1 2">
    <name type="scientific">Mediterraneibacter butyricigenes</name>
    <dbReference type="NCBI Taxonomy" id="2316025"/>
    <lineage>
        <taxon>Bacteria</taxon>
        <taxon>Bacillati</taxon>
        <taxon>Bacillota</taxon>
        <taxon>Clostridia</taxon>
        <taxon>Lachnospirales</taxon>
        <taxon>Lachnospiraceae</taxon>
        <taxon>Mediterraneibacter</taxon>
    </lineage>
</organism>
<dbReference type="EMBL" id="BHGK01000001">
    <property type="protein sequence ID" value="GCA68139.1"/>
    <property type="molecule type" value="Genomic_DNA"/>
</dbReference>
<evidence type="ECO:0000313" key="1">
    <source>
        <dbReference type="EMBL" id="GCA68139.1"/>
    </source>
</evidence>
<name>A0A391PE72_9FIRM</name>
<evidence type="ECO:0000313" key="2">
    <source>
        <dbReference type="Proteomes" id="UP000265643"/>
    </source>
</evidence>
<reference evidence="2" key="1">
    <citation type="submission" date="2018-09" db="EMBL/GenBank/DDBJ databases">
        <title>Draft Genome Sequence of Mediterraneibacter sp. KCTC 15684.</title>
        <authorList>
            <person name="Kim J.S."/>
            <person name="Han K.I."/>
            <person name="Suh M.K."/>
            <person name="Lee K.C."/>
            <person name="Eom M.K."/>
            <person name="Lee J.H."/>
            <person name="Park S.H."/>
            <person name="Kang S.W."/>
            <person name="Park J.E."/>
            <person name="Oh B.S."/>
            <person name="Yu S.Y."/>
            <person name="Choi S.H."/>
            <person name="Lee D.H."/>
            <person name="Yoon H."/>
            <person name="Kim B."/>
            <person name="Yang S.J."/>
            <person name="Lee J.S."/>
        </authorList>
    </citation>
    <scope>NUCLEOTIDE SEQUENCE [LARGE SCALE GENOMIC DNA]</scope>
    <source>
        <strain evidence="2">KCTC 15684</strain>
    </source>
</reference>
<proteinExistence type="predicted"/>
<comment type="caution">
    <text evidence="1">The sequence shown here is derived from an EMBL/GenBank/DDBJ whole genome shotgun (WGS) entry which is preliminary data.</text>
</comment>
<keyword evidence="2" id="KW-1185">Reference proteome</keyword>
<sequence length="72" mass="8323">MTVRPEQLDQIVSGRAVFFIPEDCGRAKHGAIRKMQKKYFLKDAHCAGYEHKSKAKLLRYAKEEIVSKKSQK</sequence>
<protein>
    <submittedName>
        <fullName evidence="1">Uncharacterized protein</fullName>
    </submittedName>
</protein>
<dbReference type="AlphaFoldDB" id="A0A391PE72"/>
<gene>
    <name evidence="1" type="ORF">KGMB01110_25750</name>
</gene>